<evidence type="ECO:0000256" key="1">
    <source>
        <dbReference type="SAM" id="Phobius"/>
    </source>
</evidence>
<comment type="caution">
    <text evidence="2">The sequence shown here is derived from an EMBL/GenBank/DDBJ whole genome shotgun (WGS) entry which is preliminary data.</text>
</comment>
<keyword evidence="1" id="KW-1133">Transmembrane helix</keyword>
<name>A0ABQ2BYU7_9FLAO</name>
<feature type="transmembrane region" description="Helical" evidence="1">
    <location>
        <begin position="49"/>
        <end position="69"/>
    </location>
</feature>
<dbReference type="Pfam" id="PF24717">
    <property type="entry name" value="DUF7672"/>
    <property type="match status" value="1"/>
</dbReference>
<evidence type="ECO:0000313" key="3">
    <source>
        <dbReference type="Proteomes" id="UP000624701"/>
    </source>
</evidence>
<organism evidence="2 3">
    <name type="scientific">Winogradskyella haliclonae</name>
    <dbReference type="NCBI Taxonomy" id="2048558"/>
    <lineage>
        <taxon>Bacteria</taxon>
        <taxon>Pseudomonadati</taxon>
        <taxon>Bacteroidota</taxon>
        <taxon>Flavobacteriia</taxon>
        <taxon>Flavobacteriales</taxon>
        <taxon>Flavobacteriaceae</taxon>
        <taxon>Winogradskyella</taxon>
    </lineage>
</organism>
<keyword evidence="1" id="KW-0812">Transmembrane</keyword>
<accession>A0ABQ2BYU7</accession>
<gene>
    <name evidence="2" type="ORF">GCM10011444_12620</name>
</gene>
<proteinExistence type="predicted"/>
<protein>
    <recommendedName>
        <fullName evidence="4">DUF2798 domain-containing protein</fullName>
    </recommendedName>
</protein>
<dbReference type="InterPro" id="IPR056089">
    <property type="entry name" value="DUF7672"/>
</dbReference>
<feature type="transmembrane region" description="Helical" evidence="1">
    <location>
        <begin position="7"/>
        <end position="29"/>
    </location>
</feature>
<dbReference type="EMBL" id="BMDQ01000001">
    <property type="protein sequence ID" value="GGI56953.1"/>
    <property type="molecule type" value="Genomic_DNA"/>
</dbReference>
<evidence type="ECO:0008006" key="4">
    <source>
        <dbReference type="Google" id="ProtNLM"/>
    </source>
</evidence>
<sequence>MLRFYTIGLLILIVAILANVIAMKLNILTWYDYMSFLTKTNTSDITVKFIDYIWLFLVYPLTLGFGYRIGDYIYKLIFN</sequence>
<reference evidence="3" key="1">
    <citation type="journal article" date="2019" name="Int. J. Syst. Evol. Microbiol.">
        <title>The Global Catalogue of Microorganisms (GCM) 10K type strain sequencing project: providing services to taxonomists for standard genome sequencing and annotation.</title>
        <authorList>
            <consortium name="The Broad Institute Genomics Platform"/>
            <consortium name="The Broad Institute Genome Sequencing Center for Infectious Disease"/>
            <person name="Wu L."/>
            <person name="Ma J."/>
        </authorList>
    </citation>
    <scope>NUCLEOTIDE SEQUENCE [LARGE SCALE GENOMIC DNA]</scope>
    <source>
        <strain evidence="3">CCM 8681</strain>
    </source>
</reference>
<evidence type="ECO:0000313" key="2">
    <source>
        <dbReference type="EMBL" id="GGI56953.1"/>
    </source>
</evidence>
<keyword evidence="1" id="KW-0472">Membrane</keyword>
<keyword evidence="3" id="KW-1185">Reference proteome</keyword>
<dbReference type="Proteomes" id="UP000624701">
    <property type="component" value="Unassembled WGS sequence"/>
</dbReference>
<dbReference type="RefSeq" id="WP_188373838.1">
    <property type="nucleotide sequence ID" value="NZ_BMDQ01000001.1"/>
</dbReference>